<keyword evidence="1" id="KW-0732">Signal</keyword>
<dbReference type="eggNOG" id="ENOG502RPRI">
    <property type="taxonomic scope" value="Eukaryota"/>
</dbReference>
<dbReference type="Proteomes" id="UP000006702">
    <property type="component" value="Unassembled WGS sequence"/>
</dbReference>
<proteinExistence type="predicted"/>
<reference evidence="3" key="1">
    <citation type="journal article" date="2008" name="PLoS Genet.">
        <title>Genomic islands in the pathogenic filamentous fungus Aspergillus fumigatus.</title>
        <authorList>
            <person name="Fedorova N.D."/>
            <person name="Khaldi N."/>
            <person name="Joardar V.S."/>
            <person name="Maiti R."/>
            <person name="Amedeo P."/>
            <person name="Anderson M.J."/>
            <person name="Crabtree J."/>
            <person name="Silva J.C."/>
            <person name="Badger J.H."/>
            <person name="Albarraq A."/>
            <person name="Angiuoli S."/>
            <person name="Bussey H."/>
            <person name="Bowyer P."/>
            <person name="Cotty P.J."/>
            <person name="Dyer P.S."/>
            <person name="Egan A."/>
            <person name="Galens K."/>
            <person name="Fraser-Liggett C.M."/>
            <person name="Haas B.J."/>
            <person name="Inman J.M."/>
            <person name="Kent R."/>
            <person name="Lemieux S."/>
            <person name="Malavazi I."/>
            <person name="Orvis J."/>
            <person name="Roemer T."/>
            <person name="Ronning C.M."/>
            <person name="Sundaram J.P."/>
            <person name="Sutton G."/>
            <person name="Turner G."/>
            <person name="Venter J.C."/>
            <person name="White O.R."/>
            <person name="Whitty B.R."/>
            <person name="Youngman P."/>
            <person name="Wolfe K.H."/>
            <person name="Goldman G.H."/>
            <person name="Wortman J.R."/>
            <person name="Jiang B."/>
            <person name="Denning D.W."/>
            <person name="Nierman W.C."/>
        </authorList>
    </citation>
    <scope>NUCLEOTIDE SEQUENCE [LARGE SCALE GENOMIC DNA]</scope>
    <source>
        <strain evidence="3">ATCC 1020 / DSM 3700 / CBS 544.65 / FGSC A1164 / JCM 1740 / NRRL 181 / WB 181</strain>
    </source>
</reference>
<dbReference type="VEuPathDB" id="FungiDB:NFIA_096020"/>
<protein>
    <submittedName>
        <fullName evidence="2">Uncharacterized protein</fullName>
    </submittedName>
</protein>
<sequence length="54" mass="5715">MKITAVIALALAAVVAASPVAEPELVEPPSTLLVFVTIARERNSKIWKELNVGS</sequence>
<feature type="signal peptide" evidence="1">
    <location>
        <begin position="1"/>
        <end position="17"/>
    </location>
</feature>
<dbReference type="AlphaFoldDB" id="A1DAU2"/>
<name>A1DAU2_NEOFI</name>
<gene>
    <name evidence="2" type="ORF">NFIA_096020</name>
</gene>
<evidence type="ECO:0000313" key="3">
    <source>
        <dbReference type="Proteomes" id="UP000006702"/>
    </source>
</evidence>
<evidence type="ECO:0000313" key="2">
    <source>
        <dbReference type="EMBL" id="EAW19982.1"/>
    </source>
</evidence>
<dbReference type="EMBL" id="DS027694">
    <property type="protein sequence ID" value="EAW19982.1"/>
    <property type="molecule type" value="Genomic_DNA"/>
</dbReference>
<evidence type="ECO:0000256" key="1">
    <source>
        <dbReference type="SAM" id="SignalP"/>
    </source>
</evidence>
<dbReference type="GeneID" id="4588334"/>
<dbReference type="RefSeq" id="XP_001261879.1">
    <property type="nucleotide sequence ID" value="XM_001261878.1"/>
</dbReference>
<organism evidence="2 3">
    <name type="scientific">Neosartorya fischeri (strain ATCC 1020 / DSM 3700 / CBS 544.65 / FGSC A1164 / JCM 1740 / NRRL 181 / WB 181)</name>
    <name type="common">Aspergillus fischerianus</name>
    <dbReference type="NCBI Taxonomy" id="331117"/>
    <lineage>
        <taxon>Eukaryota</taxon>
        <taxon>Fungi</taxon>
        <taxon>Dikarya</taxon>
        <taxon>Ascomycota</taxon>
        <taxon>Pezizomycotina</taxon>
        <taxon>Eurotiomycetes</taxon>
        <taxon>Eurotiomycetidae</taxon>
        <taxon>Eurotiales</taxon>
        <taxon>Aspergillaceae</taxon>
        <taxon>Aspergillus</taxon>
        <taxon>Aspergillus subgen. Fumigati</taxon>
    </lineage>
</organism>
<dbReference type="HOGENOM" id="CLU_3050858_0_0_1"/>
<dbReference type="KEGG" id="nfi:NFIA_096020"/>
<keyword evidence="3" id="KW-1185">Reference proteome</keyword>
<dbReference type="OMA" id="MWKELDV"/>
<accession>A1DAU2</accession>
<feature type="chain" id="PRO_5002633845" evidence="1">
    <location>
        <begin position="18"/>
        <end position="54"/>
    </location>
</feature>